<evidence type="ECO:0000313" key="2">
    <source>
        <dbReference type="EMBL" id="KUK18546.1"/>
    </source>
</evidence>
<accession>A0A117L1Z9</accession>
<sequence>MSKDPLKTPIELQEIAEFVEYIERKVSESETGLSPSSIRQIKDKYLELRMKAEIDIKNVPSFMCSTSFKKMKELDALDLRLETILQLAADKYKLYEMKISCKELQKAVTTCKILVYVLASALATILGTIVAKTFLW</sequence>
<proteinExistence type="predicted"/>
<evidence type="ECO:0000313" key="3">
    <source>
        <dbReference type="Proteomes" id="UP000053911"/>
    </source>
</evidence>
<name>A0A117L1Z9_9EURY</name>
<organism evidence="2 3">
    <name type="scientific">Thermococcus sibiricus</name>
    <dbReference type="NCBI Taxonomy" id="172049"/>
    <lineage>
        <taxon>Archaea</taxon>
        <taxon>Methanobacteriati</taxon>
        <taxon>Methanobacteriota</taxon>
        <taxon>Thermococci</taxon>
        <taxon>Thermococcales</taxon>
        <taxon>Thermococcaceae</taxon>
        <taxon>Thermococcus</taxon>
    </lineage>
</organism>
<reference evidence="3" key="1">
    <citation type="journal article" date="2015" name="MBio">
        <title>Genome-Resolved Metagenomic Analysis Reveals Roles for Candidate Phyla and Other Microbial Community Members in Biogeochemical Transformations in Oil Reservoirs.</title>
        <authorList>
            <person name="Hu P."/>
            <person name="Tom L."/>
            <person name="Singh A."/>
            <person name="Thomas B.C."/>
            <person name="Baker B.J."/>
            <person name="Piceno Y.M."/>
            <person name="Andersen G.L."/>
            <person name="Banfield J.F."/>
        </authorList>
    </citation>
    <scope>NUCLEOTIDE SEQUENCE [LARGE SCALE GENOMIC DNA]</scope>
</reference>
<protein>
    <submittedName>
        <fullName evidence="2">Uncharacterized protein</fullName>
    </submittedName>
</protein>
<gene>
    <name evidence="2" type="ORF">XD54_0106</name>
</gene>
<keyword evidence="1" id="KW-1133">Transmembrane helix</keyword>
<dbReference type="AlphaFoldDB" id="A0A117L1Z9"/>
<dbReference type="PATRIC" id="fig|172049.5.peg.487"/>
<dbReference type="Proteomes" id="UP000053911">
    <property type="component" value="Unassembled WGS sequence"/>
</dbReference>
<keyword evidence="1" id="KW-0812">Transmembrane</keyword>
<dbReference type="RefSeq" id="WP_015849167.1">
    <property type="nucleotide sequence ID" value="NZ_LGFD01000002.1"/>
</dbReference>
<dbReference type="GeneID" id="8095883"/>
<comment type="caution">
    <text evidence="2">The sequence shown here is derived from an EMBL/GenBank/DDBJ whole genome shotgun (WGS) entry which is preliminary data.</text>
</comment>
<dbReference type="EMBL" id="LGFD01000002">
    <property type="protein sequence ID" value="KUK18546.1"/>
    <property type="molecule type" value="Genomic_DNA"/>
</dbReference>
<feature type="transmembrane region" description="Helical" evidence="1">
    <location>
        <begin position="113"/>
        <end position="135"/>
    </location>
</feature>
<keyword evidence="1" id="KW-0472">Membrane</keyword>
<evidence type="ECO:0000256" key="1">
    <source>
        <dbReference type="SAM" id="Phobius"/>
    </source>
</evidence>